<dbReference type="STRING" id="1314800.A0A1B7ND55"/>
<evidence type="ECO:0000313" key="4">
    <source>
        <dbReference type="Proteomes" id="UP000092154"/>
    </source>
</evidence>
<dbReference type="Proteomes" id="UP000092154">
    <property type="component" value="Unassembled WGS sequence"/>
</dbReference>
<dbReference type="OrthoDB" id="2423701at2759"/>
<evidence type="ECO:0000313" key="3">
    <source>
        <dbReference type="EMBL" id="OAX42704.1"/>
    </source>
</evidence>
<feature type="compositionally biased region" description="Gly residues" evidence="1">
    <location>
        <begin position="424"/>
        <end position="433"/>
    </location>
</feature>
<gene>
    <name evidence="3" type="ORF">K503DRAFT_308375</name>
</gene>
<dbReference type="PANTHER" id="PTHR10622">
    <property type="entry name" value="HET DOMAIN-CONTAINING PROTEIN"/>
    <property type="match status" value="1"/>
</dbReference>
<dbReference type="InParanoid" id="A0A1B7ND55"/>
<name>A0A1B7ND55_9AGAM</name>
<evidence type="ECO:0000259" key="2">
    <source>
        <dbReference type="Pfam" id="PF06985"/>
    </source>
</evidence>
<dbReference type="Pfam" id="PF06985">
    <property type="entry name" value="HET"/>
    <property type="match status" value="1"/>
</dbReference>
<protein>
    <recommendedName>
        <fullName evidence="2">Heterokaryon incompatibility domain-containing protein</fullName>
    </recommendedName>
</protein>
<organism evidence="3 4">
    <name type="scientific">Rhizopogon vinicolor AM-OR11-026</name>
    <dbReference type="NCBI Taxonomy" id="1314800"/>
    <lineage>
        <taxon>Eukaryota</taxon>
        <taxon>Fungi</taxon>
        <taxon>Dikarya</taxon>
        <taxon>Basidiomycota</taxon>
        <taxon>Agaricomycotina</taxon>
        <taxon>Agaricomycetes</taxon>
        <taxon>Agaricomycetidae</taxon>
        <taxon>Boletales</taxon>
        <taxon>Suillineae</taxon>
        <taxon>Rhizopogonaceae</taxon>
        <taxon>Rhizopogon</taxon>
    </lineage>
</organism>
<dbReference type="InterPro" id="IPR010730">
    <property type="entry name" value="HET"/>
</dbReference>
<dbReference type="PANTHER" id="PTHR10622:SF10">
    <property type="entry name" value="HET DOMAIN-CONTAINING PROTEIN"/>
    <property type="match status" value="1"/>
</dbReference>
<dbReference type="AlphaFoldDB" id="A0A1B7ND55"/>
<feature type="region of interest" description="Disordered" evidence="1">
    <location>
        <begin position="409"/>
        <end position="438"/>
    </location>
</feature>
<proteinExistence type="predicted"/>
<evidence type="ECO:0000256" key="1">
    <source>
        <dbReference type="SAM" id="MobiDB-lite"/>
    </source>
</evidence>
<keyword evidence="4" id="KW-1185">Reference proteome</keyword>
<dbReference type="EMBL" id="KV448151">
    <property type="protein sequence ID" value="OAX42704.1"/>
    <property type="molecule type" value="Genomic_DNA"/>
</dbReference>
<feature type="domain" description="Heterokaryon incompatibility" evidence="2">
    <location>
        <begin position="35"/>
        <end position="125"/>
    </location>
</feature>
<sequence>MSSEYKELLSSTTKHANLRTDRIKEVVATYFRRVMLSHRWEGNEPLLHNIQGRVVYQLNPVGGILKLQSFCKIVRGAGYQWAWSDTCCIDKNNNFEVQTSLNSMFIWYSHSALTIVYLSDALSSSNPGALAESAWIKRGWTVQEFLAPKVILFYQKDWTIYLSDRSPNHKESVAIMQELGDATGIDPRALVAFRPGMRGAREKLQWASTRVTTMQEDVAYSLFGLFGVHLPIIYGEKKQNALGRLLQEIVAQSGDISALDWVGKSSSFNSCLPADIACYEATSCTLPFISEDEMQTSVSSLRDAGVVSLASELYTILDNLNAPRFSHRRLHLPCIAFRITEVRLIQTYAQDQETCATYEVKADGLRDLQITTDDKLAQFSPARPTWQTFLLVRPWNRYLLGLPDAADDTQDVEDLSPPTPSYGSLGGSHGENGLGDSDPQSRALRLIVRLGRPFSVFLLARQHGGEYKRIASDHDIITQVKGTASESVRNMMDVRTLEIS</sequence>
<reference evidence="3 4" key="1">
    <citation type="submission" date="2016-06" db="EMBL/GenBank/DDBJ databases">
        <title>Comparative genomics of the ectomycorrhizal sister species Rhizopogon vinicolor and Rhizopogon vesiculosus (Basidiomycota: Boletales) reveals a divergence of the mating type B locus.</title>
        <authorList>
            <consortium name="DOE Joint Genome Institute"/>
            <person name="Mujic A.B."/>
            <person name="Kuo A."/>
            <person name="Tritt A."/>
            <person name="Lipzen A."/>
            <person name="Chen C."/>
            <person name="Johnson J."/>
            <person name="Sharma A."/>
            <person name="Barry K."/>
            <person name="Grigoriev I.V."/>
            <person name="Spatafora J.W."/>
        </authorList>
    </citation>
    <scope>NUCLEOTIDE SEQUENCE [LARGE SCALE GENOMIC DNA]</scope>
    <source>
        <strain evidence="3 4">AM-OR11-026</strain>
    </source>
</reference>
<accession>A0A1B7ND55</accession>